<reference evidence="2 3" key="1">
    <citation type="submission" date="2015-09" db="EMBL/GenBank/DDBJ databases">
        <title>Sorangium comparison.</title>
        <authorList>
            <person name="Zaburannyi N."/>
            <person name="Bunk B."/>
            <person name="Overmann J."/>
            <person name="Mueller R."/>
        </authorList>
    </citation>
    <scope>NUCLEOTIDE SEQUENCE [LARGE SCALE GENOMIC DNA]</scope>
    <source>
        <strain evidence="2 3">So ce836</strain>
    </source>
</reference>
<organism evidence="2 3">
    <name type="scientific">Sorangium cellulosum</name>
    <name type="common">Polyangium cellulosum</name>
    <dbReference type="NCBI Taxonomy" id="56"/>
    <lineage>
        <taxon>Bacteria</taxon>
        <taxon>Pseudomonadati</taxon>
        <taxon>Myxococcota</taxon>
        <taxon>Polyangia</taxon>
        <taxon>Polyangiales</taxon>
        <taxon>Polyangiaceae</taxon>
        <taxon>Sorangium</taxon>
    </lineage>
</organism>
<feature type="domain" description="AAA+ ATPase" evidence="1">
    <location>
        <begin position="24"/>
        <end position="378"/>
    </location>
</feature>
<sequence>MPSNRITEIHVKGLRSLADVRLRLDGLTVLIGDNGSGKSSLIEACELLQRAASESFAEDMIRIHGGVGSLLRAGAEHLELGLVIALEGGFHERFEYSFALDRSGVILRELLDWVRGELDDGDAVMEQRVGIISREGGLYRSSSFRFLIDEKDVPPVERTIDPKRLALSSFGEFPPHWLIREALAALRAIDVHLPFDTTARWVQRSRGQPSPLRGAATIEPAEALSRFGANLPNAWSALKNDFSEAHWRETMDYVRLGLGRDVESVNVRADPGGGSIALRLKYAGLDEQIPSFAISDGTLAYLAFVALYRLNTKKSLIAFDEPETHLHPELLQRVLGFLEAMAKERPVLLATHSDRLLDGLSDPARSVVLCELDERRATTLVRPDPDALRDWLTEYRGLGDVRGAGHAASVLTRREGRGFTCSC</sequence>
<name>A0A4P2QR17_SORCE</name>
<dbReference type="GO" id="GO:0006302">
    <property type="term" value="P:double-strand break repair"/>
    <property type="evidence" value="ECO:0007669"/>
    <property type="project" value="TreeGrafter"/>
</dbReference>
<dbReference type="InterPro" id="IPR014555">
    <property type="entry name" value="RecF-like"/>
</dbReference>
<dbReference type="PANTHER" id="PTHR32182:SF25">
    <property type="entry name" value="SLR1056 PROTEIN"/>
    <property type="match status" value="1"/>
</dbReference>
<gene>
    <name evidence="2" type="ORF">SOCE836_045980</name>
</gene>
<dbReference type="Pfam" id="PF13304">
    <property type="entry name" value="AAA_21"/>
    <property type="match status" value="1"/>
</dbReference>
<dbReference type="GO" id="GO:0005524">
    <property type="term" value="F:ATP binding"/>
    <property type="evidence" value="ECO:0007669"/>
    <property type="project" value="InterPro"/>
</dbReference>
<dbReference type="InterPro" id="IPR003593">
    <property type="entry name" value="AAA+_ATPase"/>
</dbReference>
<dbReference type="Proteomes" id="UP000295497">
    <property type="component" value="Chromosome"/>
</dbReference>
<dbReference type="InterPro" id="IPR027417">
    <property type="entry name" value="P-loop_NTPase"/>
</dbReference>
<dbReference type="PIRSF" id="PIRSF029347">
    <property type="entry name" value="RecF"/>
    <property type="match status" value="1"/>
</dbReference>
<dbReference type="RefSeq" id="WP_165374111.1">
    <property type="nucleotide sequence ID" value="NZ_CP012672.1"/>
</dbReference>
<evidence type="ECO:0000313" key="3">
    <source>
        <dbReference type="Proteomes" id="UP000295497"/>
    </source>
</evidence>
<evidence type="ECO:0000259" key="1">
    <source>
        <dbReference type="SMART" id="SM00382"/>
    </source>
</evidence>
<dbReference type="AlphaFoldDB" id="A0A4P2QR17"/>
<evidence type="ECO:0000313" key="2">
    <source>
        <dbReference type="EMBL" id="AUX32458.1"/>
    </source>
</evidence>
<accession>A0A4P2QR17</accession>
<dbReference type="SMART" id="SM00382">
    <property type="entry name" value="AAA"/>
    <property type="match status" value="1"/>
</dbReference>
<dbReference type="GO" id="GO:0000731">
    <property type="term" value="P:DNA synthesis involved in DNA repair"/>
    <property type="evidence" value="ECO:0007669"/>
    <property type="project" value="TreeGrafter"/>
</dbReference>
<dbReference type="GO" id="GO:0016887">
    <property type="term" value="F:ATP hydrolysis activity"/>
    <property type="evidence" value="ECO:0007669"/>
    <property type="project" value="InterPro"/>
</dbReference>
<dbReference type="EMBL" id="CP012672">
    <property type="protein sequence ID" value="AUX32458.1"/>
    <property type="molecule type" value="Genomic_DNA"/>
</dbReference>
<protein>
    <recommendedName>
        <fullName evidence="1">AAA+ ATPase domain-containing protein</fullName>
    </recommendedName>
</protein>
<dbReference type="Gene3D" id="3.40.50.300">
    <property type="entry name" value="P-loop containing nucleotide triphosphate hydrolases"/>
    <property type="match status" value="2"/>
</dbReference>
<proteinExistence type="predicted"/>
<dbReference type="InterPro" id="IPR003959">
    <property type="entry name" value="ATPase_AAA_core"/>
</dbReference>
<dbReference type="PANTHER" id="PTHR32182">
    <property type="entry name" value="DNA REPLICATION AND REPAIR PROTEIN RECF"/>
    <property type="match status" value="1"/>
</dbReference>
<dbReference type="SUPFAM" id="SSF52540">
    <property type="entry name" value="P-loop containing nucleoside triphosphate hydrolases"/>
    <property type="match status" value="1"/>
</dbReference>